<accession>A0A1I9GD79</accession>
<sequence>MNEFLHTIQNNHFDSREVSLRNNGLVLSQRGSYLVAIYKRKKTKVRNDSESS</sequence>
<proteinExistence type="predicted"/>
<reference evidence="1" key="1">
    <citation type="journal article" date="2007" name="Science">
        <title>Draft genome of the filarial nematode parasite Brugia malayi.</title>
        <authorList>
            <person name="Ghedin E."/>
            <person name="Wang S."/>
            <person name="Spiro D."/>
            <person name="Caler E."/>
            <person name="Zhao Q."/>
            <person name="Crabtree J."/>
            <person name="Allen J.E."/>
            <person name="Delcher A.L."/>
            <person name="Guiliano D.B."/>
            <person name="Miranda-Saavedra D."/>
            <person name="Angiuoli S.V."/>
            <person name="Creasy T."/>
            <person name="Amedeo P."/>
            <person name="Haas B."/>
            <person name="El-Sayed N.M."/>
            <person name="Wortman J.R."/>
            <person name="Feldblyum T."/>
            <person name="Tallon L."/>
            <person name="Schatz M."/>
            <person name="Shumway M."/>
            <person name="Koo H."/>
            <person name="Salzberg S.L."/>
            <person name="Schobel S."/>
            <person name="Pertea M."/>
            <person name="Pop M."/>
            <person name="White O."/>
            <person name="Barton G.J."/>
            <person name="Carlow C.K."/>
            <person name="Crawford M.J."/>
            <person name="Daub J."/>
            <person name="Dimmic M.W."/>
            <person name="Estes C.F."/>
            <person name="Foster J.M."/>
            <person name="Ganatra M."/>
            <person name="Gregory W.F."/>
            <person name="Johnson N.M."/>
            <person name="Jin J."/>
            <person name="Komuniecki R."/>
            <person name="Korf I."/>
            <person name="Kumar S."/>
            <person name="Laney S."/>
            <person name="Li B.W."/>
            <person name="Li W."/>
            <person name="Lindblom T.H."/>
            <person name="Lustigman S."/>
            <person name="Ma D."/>
            <person name="Maina C.V."/>
            <person name="Martin D.M."/>
            <person name="McCarter J.P."/>
            <person name="McReynolds L."/>
            <person name="Mitreva M."/>
            <person name="Nutman T.B."/>
            <person name="Parkinson J."/>
            <person name="Peregrin-Alvarez J.M."/>
            <person name="Poole C."/>
            <person name="Ren Q."/>
            <person name="Saunders L."/>
            <person name="Sluder A.E."/>
            <person name="Smith K."/>
            <person name="Stanke M."/>
            <person name="Unnasch T.R."/>
            <person name="Ware J."/>
            <person name="Wei A.D."/>
            <person name="Weil G."/>
            <person name="Williams D.J."/>
            <person name="Zhang Y."/>
            <person name="Williams S.A."/>
            <person name="Fraser-Liggett C."/>
            <person name="Slatko B."/>
            <person name="Blaxter M.L."/>
            <person name="Scott A.L."/>
        </authorList>
    </citation>
    <scope>NUCLEOTIDE SEQUENCE</scope>
    <source>
        <strain evidence="1">FR3</strain>
    </source>
</reference>
<dbReference type="EMBL" id="LN856996">
    <property type="protein sequence ID" value="CRZ25057.1"/>
    <property type="molecule type" value="Genomic_DNA"/>
</dbReference>
<organism evidence="1">
    <name type="scientific">Brugia malayi</name>
    <name type="common">Filarial nematode worm</name>
    <dbReference type="NCBI Taxonomy" id="6279"/>
    <lineage>
        <taxon>Eukaryota</taxon>
        <taxon>Metazoa</taxon>
        <taxon>Ecdysozoa</taxon>
        <taxon>Nematoda</taxon>
        <taxon>Chromadorea</taxon>
        <taxon>Rhabditida</taxon>
        <taxon>Spirurina</taxon>
        <taxon>Spiruromorpha</taxon>
        <taxon>Filarioidea</taxon>
        <taxon>Onchocercidae</taxon>
        <taxon>Brugia</taxon>
    </lineage>
</organism>
<evidence type="ECO:0000313" key="1">
    <source>
        <dbReference type="EMBL" id="CRZ25057.1"/>
    </source>
</evidence>
<name>A0A1I9GD79_BRUMA</name>
<protein>
    <submittedName>
        <fullName evidence="1">Bm1427</fullName>
    </submittedName>
</protein>
<reference evidence="1" key="2">
    <citation type="submission" date="2012-12" db="EMBL/GenBank/DDBJ databases">
        <authorList>
            <consortium name="WormBase Consortium"/>
            <person name="Ghedin E."/>
            <person name="Paulini M."/>
        </authorList>
    </citation>
    <scope>NUCLEOTIDE SEQUENCE</scope>
    <source>
        <strain evidence="1">FR3</strain>
    </source>
</reference>
<dbReference type="AlphaFoldDB" id="A0A1I9GD79"/>
<gene>
    <name evidence="1" type="primary">Bm1427</name>
    <name evidence="1" type="ORF">BM_Bm1427</name>
</gene>